<dbReference type="InterPro" id="IPR018584">
    <property type="entry name" value="GT87"/>
</dbReference>
<evidence type="ECO:0000256" key="1">
    <source>
        <dbReference type="ARBA" id="ARBA00004651"/>
    </source>
</evidence>
<dbReference type="EMBL" id="JAKZBV010000001">
    <property type="protein sequence ID" value="MCH6469977.1"/>
    <property type="molecule type" value="Genomic_DNA"/>
</dbReference>
<keyword evidence="2" id="KW-1003">Cell membrane</keyword>
<feature type="transmembrane region" description="Helical" evidence="8">
    <location>
        <begin position="259"/>
        <end position="280"/>
    </location>
</feature>
<sequence>MAAMTVCGRQDAQESTISIETPRPANLSPWNNRLHLLKRFLFSPRGLLVGYLVVHLGFLAYFLVYVFQGQAFSDTNIYRDWAASGFPQDVQPSPWVYPFAGLLPIWISGLFGPGPFLAVWVILVSILNGIALGVLSGWGKKPEGMRAAWWWLVFIALLGNLGFARVDGVTAPIVLMGLSLGVASPFAATAILAFATWMKVWPAAALVPLFAVVRDRWKIVAGGAAVTVLVAAVAAALGVTSHLLDFLTTQGSRGMQLEATFTTPWLWMSVLGIGGARMYMNTEINSMQVDGPGSTIASALMQPLFVVVALGVAAVIFWALHQGKKRGHEDRSELLLAGALTMVSAFIVFNKVGSPQFMVWLGPVVALGLAQDRRGWRIPAVLLLAIGVATYFIYPLFYDALSHNNPLMALVLTLRNVMLVVLFVWSSIRLVRLGRRGAPVADQELPAGSGSGAAGR</sequence>
<dbReference type="Proteomes" id="UP001202922">
    <property type="component" value="Unassembled WGS sequence"/>
</dbReference>
<evidence type="ECO:0000256" key="6">
    <source>
        <dbReference type="ARBA" id="ARBA00023136"/>
    </source>
</evidence>
<keyword evidence="3" id="KW-0808">Transferase</keyword>
<comment type="caution">
    <text evidence="9">The sequence shown here is derived from an EMBL/GenBank/DDBJ whole genome shotgun (WGS) entry which is preliminary data.</text>
</comment>
<accession>A0ABS9U0P1</accession>
<evidence type="ECO:0000256" key="2">
    <source>
        <dbReference type="ARBA" id="ARBA00022475"/>
    </source>
</evidence>
<protein>
    <submittedName>
        <fullName evidence="9">DUF2029 domain-containing protein</fullName>
    </submittedName>
</protein>
<gene>
    <name evidence="9" type="ORF">L0M17_08285</name>
</gene>
<keyword evidence="10" id="KW-1185">Reference proteome</keyword>
<evidence type="ECO:0000256" key="5">
    <source>
        <dbReference type="ARBA" id="ARBA00022989"/>
    </source>
</evidence>
<dbReference type="Pfam" id="PF09594">
    <property type="entry name" value="GT87"/>
    <property type="match status" value="1"/>
</dbReference>
<evidence type="ECO:0000313" key="10">
    <source>
        <dbReference type="Proteomes" id="UP001202922"/>
    </source>
</evidence>
<feature type="transmembrane region" description="Helical" evidence="8">
    <location>
        <begin position="47"/>
        <end position="67"/>
    </location>
</feature>
<feature type="transmembrane region" description="Helical" evidence="8">
    <location>
        <begin position="300"/>
        <end position="320"/>
    </location>
</feature>
<comment type="subcellular location">
    <subcellularLocation>
        <location evidence="1">Cell membrane</location>
        <topology evidence="1">Multi-pass membrane protein</topology>
    </subcellularLocation>
</comment>
<feature type="transmembrane region" description="Helical" evidence="8">
    <location>
        <begin position="173"/>
        <end position="197"/>
    </location>
</feature>
<feature type="transmembrane region" description="Helical" evidence="8">
    <location>
        <begin position="332"/>
        <end position="349"/>
    </location>
</feature>
<feature type="transmembrane region" description="Helical" evidence="8">
    <location>
        <begin position="217"/>
        <end position="239"/>
    </location>
</feature>
<dbReference type="RefSeq" id="WP_241053464.1">
    <property type="nucleotide sequence ID" value="NZ_JAKZBV010000001.1"/>
</dbReference>
<comment type="similarity">
    <text evidence="7">Belongs to the glycosyltransferase 87 family.</text>
</comment>
<keyword evidence="5 8" id="KW-1133">Transmembrane helix</keyword>
<evidence type="ECO:0000313" key="9">
    <source>
        <dbReference type="EMBL" id="MCH6469977.1"/>
    </source>
</evidence>
<name>A0ABS9U0P1_9MICC</name>
<feature type="transmembrane region" description="Helical" evidence="8">
    <location>
        <begin position="117"/>
        <end position="136"/>
    </location>
</feature>
<evidence type="ECO:0000256" key="7">
    <source>
        <dbReference type="ARBA" id="ARBA00024033"/>
    </source>
</evidence>
<reference evidence="9 10" key="1">
    <citation type="submission" date="2022-03" db="EMBL/GenBank/DDBJ databases">
        <title>Sinomonas sp. isolated from a soil.</title>
        <authorList>
            <person name="Han J."/>
            <person name="Kim D.-U."/>
        </authorList>
    </citation>
    <scope>NUCLEOTIDE SEQUENCE [LARGE SCALE GENOMIC DNA]</scope>
    <source>
        <strain evidence="9 10">5-5</strain>
    </source>
</reference>
<proteinExistence type="inferred from homology"/>
<feature type="transmembrane region" description="Helical" evidence="8">
    <location>
        <begin position="148"/>
        <end position="166"/>
    </location>
</feature>
<feature type="transmembrane region" description="Helical" evidence="8">
    <location>
        <begin position="409"/>
        <end position="428"/>
    </location>
</feature>
<organism evidence="9 10">
    <name type="scientific">Sinomonas terrae</name>
    <dbReference type="NCBI Taxonomy" id="2908838"/>
    <lineage>
        <taxon>Bacteria</taxon>
        <taxon>Bacillati</taxon>
        <taxon>Actinomycetota</taxon>
        <taxon>Actinomycetes</taxon>
        <taxon>Micrococcales</taxon>
        <taxon>Micrococcaceae</taxon>
        <taxon>Sinomonas</taxon>
    </lineage>
</organism>
<evidence type="ECO:0000256" key="4">
    <source>
        <dbReference type="ARBA" id="ARBA00022692"/>
    </source>
</evidence>
<keyword evidence="4 8" id="KW-0812">Transmembrane</keyword>
<evidence type="ECO:0000256" key="3">
    <source>
        <dbReference type="ARBA" id="ARBA00022679"/>
    </source>
</evidence>
<keyword evidence="6 8" id="KW-0472">Membrane</keyword>
<evidence type="ECO:0000256" key="8">
    <source>
        <dbReference type="SAM" id="Phobius"/>
    </source>
</evidence>
<feature type="transmembrane region" description="Helical" evidence="8">
    <location>
        <begin position="378"/>
        <end position="397"/>
    </location>
</feature>